<organism evidence="1 2">
    <name type="scientific">Melanomma pulvis-pyrius CBS 109.77</name>
    <dbReference type="NCBI Taxonomy" id="1314802"/>
    <lineage>
        <taxon>Eukaryota</taxon>
        <taxon>Fungi</taxon>
        <taxon>Dikarya</taxon>
        <taxon>Ascomycota</taxon>
        <taxon>Pezizomycotina</taxon>
        <taxon>Dothideomycetes</taxon>
        <taxon>Pleosporomycetidae</taxon>
        <taxon>Pleosporales</taxon>
        <taxon>Melanommataceae</taxon>
        <taxon>Melanomma</taxon>
    </lineage>
</organism>
<name>A0A6A6WXT0_9PLEO</name>
<protein>
    <submittedName>
        <fullName evidence="1">Uncharacterized protein</fullName>
    </submittedName>
</protein>
<reference evidence="1" key="1">
    <citation type="journal article" date="2020" name="Stud. Mycol.">
        <title>101 Dothideomycetes genomes: a test case for predicting lifestyles and emergence of pathogens.</title>
        <authorList>
            <person name="Haridas S."/>
            <person name="Albert R."/>
            <person name="Binder M."/>
            <person name="Bloem J."/>
            <person name="Labutti K."/>
            <person name="Salamov A."/>
            <person name="Andreopoulos B."/>
            <person name="Baker S."/>
            <person name="Barry K."/>
            <person name="Bills G."/>
            <person name="Bluhm B."/>
            <person name="Cannon C."/>
            <person name="Castanera R."/>
            <person name="Culley D."/>
            <person name="Daum C."/>
            <person name="Ezra D."/>
            <person name="Gonzalez J."/>
            <person name="Henrissat B."/>
            <person name="Kuo A."/>
            <person name="Liang C."/>
            <person name="Lipzen A."/>
            <person name="Lutzoni F."/>
            <person name="Magnuson J."/>
            <person name="Mondo S."/>
            <person name="Nolan M."/>
            <person name="Ohm R."/>
            <person name="Pangilinan J."/>
            <person name="Park H.-J."/>
            <person name="Ramirez L."/>
            <person name="Alfaro M."/>
            <person name="Sun H."/>
            <person name="Tritt A."/>
            <person name="Yoshinaga Y."/>
            <person name="Zwiers L.-H."/>
            <person name="Turgeon B."/>
            <person name="Goodwin S."/>
            <person name="Spatafora J."/>
            <person name="Crous P."/>
            <person name="Grigoriev I."/>
        </authorList>
    </citation>
    <scope>NUCLEOTIDE SEQUENCE</scope>
    <source>
        <strain evidence="1">CBS 109.77</strain>
    </source>
</reference>
<proteinExistence type="predicted"/>
<sequence length="94" mass="10714">WFIPGDGIAREVITEDIQRYIGPDAVVRPGLGTGEWEGKSGYWWTADRTLTAEMILNIQSDSENWRKEVGTPPNYQDSVIHASRQYWGPTIPHQ</sequence>
<dbReference type="OrthoDB" id="4146887at2759"/>
<dbReference type="EMBL" id="MU002179">
    <property type="protein sequence ID" value="KAF2788882.1"/>
    <property type="molecule type" value="Genomic_DNA"/>
</dbReference>
<dbReference type="Proteomes" id="UP000799757">
    <property type="component" value="Unassembled WGS sequence"/>
</dbReference>
<keyword evidence="2" id="KW-1185">Reference proteome</keyword>
<dbReference type="PANTHER" id="PTHR39609">
    <property type="entry name" value="RFEG-RELATED"/>
    <property type="match status" value="1"/>
</dbReference>
<evidence type="ECO:0000313" key="1">
    <source>
        <dbReference type="EMBL" id="KAF2788882.1"/>
    </source>
</evidence>
<evidence type="ECO:0000313" key="2">
    <source>
        <dbReference type="Proteomes" id="UP000799757"/>
    </source>
</evidence>
<accession>A0A6A6WXT0</accession>
<gene>
    <name evidence="1" type="ORF">K505DRAFT_201597</name>
</gene>
<feature type="non-terminal residue" evidence="1">
    <location>
        <position position="1"/>
    </location>
</feature>
<feature type="non-terminal residue" evidence="1">
    <location>
        <position position="94"/>
    </location>
</feature>
<dbReference type="PANTHER" id="PTHR39609:SF1">
    <property type="entry name" value="RFEG"/>
    <property type="match status" value="1"/>
</dbReference>
<dbReference type="AlphaFoldDB" id="A0A6A6WXT0"/>